<dbReference type="EMBL" id="VUNJ01000021">
    <property type="protein sequence ID" value="MST93164.1"/>
    <property type="molecule type" value="Genomic_DNA"/>
</dbReference>
<reference evidence="2 3" key="1">
    <citation type="submission" date="2019-08" db="EMBL/GenBank/DDBJ databases">
        <title>In-depth cultivation of the pig gut microbiome towards novel bacterial diversity and tailored functional studies.</title>
        <authorList>
            <person name="Wylensek D."/>
            <person name="Hitch T.C.A."/>
            <person name="Clavel T."/>
        </authorList>
    </citation>
    <scope>NUCLEOTIDE SEQUENCE [LARGE SCALE GENOMIC DNA]</scope>
    <source>
        <strain evidence="2 3">WCA3-601-WT-6J</strain>
    </source>
</reference>
<sequence length="182" mass="21071">MTTGGKIQRIRQHRKMTQKELGDAIGLPANRVAQYEMGYRVPKKPLLEQMAQALQVSPLALQEPNTGNISDIMETLFWMDEDVPGVFRLTTIQFDDPDCWREEYQEEGAEACLHGNIVLPSSVFPPTVLWTENGMLDSFFKGWAEKQAAYYAGRLTREQYFEWKIRWPMDSEVRGAEFFIEK</sequence>
<proteinExistence type="predicted"/>
<evidence type="ECO:0000259" key="1">
    <source>
        <dbReference type="PROSITE" id="PS50943"/>
    </source>
</evidence>
<protein>
    <submittedName>
        <fullName evidence="2">Helix-turn-helix transcriptional regulator</fullName>
    </submittedName>
</protein>
<dbReference type="CDD" id="cd00093">
    <property type="entry name" value="HTH_XRE"/>
    <property type="match status" value="1"/>
</dbReference>
<dbReference type="InterPro" id="IPR001387">
    <property type="entry name" value="Cro/C1-type_HTH"/>
</dbReference>
<dbReference type="PROSITE" id="PS50943">
    <property type="entry name" value="HTH_CROC1"/>
    <property type="match status" value="1"/>
</dbReference>
<dbReference type="Pfam" id="PF01381">
    <property type="entry name" value="HTH_3"/>
    <property type="match status" value="1"/>
</dbReference>
<organism evidence="2 3">
    <name type="scientific">Ruthenibacterium lactatiformans</name>
    <dbReference type="NCBI Taxonomy" id="1550024"/>
    <lineage>
        <taxon>Bacteria</taxon>
        <taxon>Bacillati</taxon>
        <taxon>Bacillota</taxon>
        <taxon>Clostridia</taxon>
        <taxon>Eubacteriales</taxon>
        <taxon>Oscillospiraceae</taxon>
        <taxon>Ruthenibacterium</taxon>
    </lineage>
</organism>
<gene>
    <name evidence="2" type="ORF">FYJ76_14705</name>
</gene>
<evidence type="ECO:0000313" key="3">
    <source>
        <dbReference type="Proteomes" id="UP000431913"/>
    </source>
</evidence>
<dbReference type="SMART" id="SM00530">
    <property type="entry name" value="HTH_XRE"/>
    <property type="match status" value="1"/>
</dbReference>
<dbReference type="SUPFAM" id="SSF47413">
    <property type="entry name" value="lambda repressor-like DNA-binding domains"/>
    <property type="match status" value="1"/>
</dbReference>
<dbReference type="GO" id="GO:0003677">
    <property type="term" value="F:DNA binding"/>
    <property type="evidence" value="ECO:0007669"/>
    <property type="project" value="InterPro"/>
</dbReference>
<feature type="domain" description="HTH cro/C1-type" evidence="1">
    <location>
        <begin position="7"/>
        <end position="61"/>
    </location>
</feature>
<evidence type="ECO:0000313" key="2">
    <source>
        <dbReference type="EMBL" id="MST93164.1"/>
    </source>
</evidence>
<name>A0A6I2UAK2_9FIRM</name>
<dbReference type="Gene3D" id="1.10.260.40">
    <property type="entry name" value="lambda repressor-like DNA-binding domains"/>
    <property type="match status" value="1"/>
</dbReference>
<dbReference type="Proteomes" id="UP000431913">
    <property type="component" value="Unassembled WGS sequence"/>
</dbReference>
<dbReference type="AlphaFoldDB" id="A0A6I2UAK2"/>
<dbReference type="InterPro" id="IPR010982">
    <property type="entry name" value="Lambda_DNA-bd_dom_sf"/>
</dbReference>
<accession>A0A6I2UAK2</accession>
<comment type="caution">
    <text evidence="2">The sequence shown here is derived from an EMBL/GenBank/DDBJ whole genome shotgun (WGS) entry which is preliminary data.</text>
</comment>
<dbReference type="RefSeq" id="WP_154523774.1">
    <property type="nucleotide sequence ID" value="NZ_JAETPD010000022.1"/>
</dbReference>